<keyword evidence="3" id="KW-1185">Reference proteome</keyword>
<dbReference type="Proteomes" id="UP000515679">
    <property type="component" value="Chromosome"/>
</dbReference>
<protein>
    <submittedName>
        <fullName evidence="2">DUF2087 domain-containing protein</fullName>
    </submittedName>
</protein>
<organism evidence="2 3">
    <name type="scientific">Cohnella cholangitidis</name>
    <dbReference type="NCBI Taxonomy" id="2598458"/>
    <lineage>
        <taxon>Bacteria</taxon>
        <taxon>Bacillati</taxon>
        <taxon>Bacillota</taxon>
        <taxon>Bacilli</taxon>
        <taxon>Bacillales</taxon>
        <taxon>Paenibacillaceae</taxon>
        <taxon>Cohnella</taxon>
    </lineage>
</organism>
<evidence type="ECO:0000313" key="3">
    <source>
        <dbReference type="Proteomes" id="UP000515679"/>
    </source>
</evidence>
<sequence>MTVSESFWNSSLEELKQGYIQEGDHYLCLLCGKKTEIGIIYPEDGVYYDAKKYMRKHIEGSHESVFDYLISLDKKLTGLTEHQNGLLKLFHQGKSDSEIQKATGIGSASTIRNHRFVLKEKERQSKVFLVLMELLKEKDQHAPTIVNMHKTATMVDDRYNVTLDEAEKALKKYFPEGTDGPLLKFDIKEKHKLIVLRELVKRFQGDRDYTEKEVNEILKDVYDDFAVLRRYLIEYGFMDREPDGSRYWIKE</sequence>
<gene>
    <name evidence="2" type="ORF">FPL14_28525</name>
</gene>
<feature type="domain" description="DUF2087" evidence="1">
    <location>
        <begin position="187"/>
        <end position="248"/>
    </location>
</feature>
<name>A0A7G5C644_9BACL</name>
<dbReference type="InterPro" id="IPR018656">
    <property type="entry name" value="DUF2087"/>
</dbReference>
<dbReference type="AlphaFoldDB" id="A0A7G5C644"/>
<evidence type="ECO:0000313" key="2">
    <source>
        <dbReference type="EMBL" id="QMV44678.1"/>
    </source>
</evidence>
<dbReference type="KEGG" id="cchl:FPL14_28525"/>
<dbReference type="EMBL" id="CP041969">
    <property type="protein sequence ID" value="QMV44678.1"/>
    <property type="molecule type" value="Genomic_DNA"/>
</dbReference>
<accession>A0A7G5C644</accession>
<reference evidence="2 3" key="1">
    <citation type="submission" date="2019-07" db="EMBL/GenBank/DDBJ databases">
        <authorList>
            <person name="Kim J.K."/>
            <person name="Cheong H.-M."/>
            <person name="Choi Y."/>
            <person name="Hwang K.J."/>
            <person name="Lee S."/>
            <person name="Choi C."/>
        </authorList>
    </citation>
    <scope>NUCLEOTIDE SEQUENCE [LARGE SCALE GENOMIC DNA]</scope>
    <source>
        <strain evidence="2 3">KS 22</strain>
    </source>
</reference>
<dbReference type="RefSeq" id="WP_220471195.1">
    <property type="nucleotide sequence ID" value="NZ_CP041969.1"/>
</dbReference>
<evidence type="ECO:0000259" key="1">
    <source>
        <dbReference type="Pfam" id="PF09860"/>
    </source>
</evidence>
<dbReference type="Pfam" id="PF09860">
    <property type="entry name" value="DUF2087"/>
    <property type="match status" value="1"/>
</dbReference>
<proteinExistence type="predicted"/>